<feature type="transmembrane region" description="Helical" evidence="1">
    <location>
        <begin position="112"/>
        <end position="136"/>
    </location>
</feature>
<evidence type="ECO:0000313" key="4">
    <source>
        <dbReference type="Proteomes" id="UP000092714"/>
    </source>
</evidence>
<proteinExistence type="predicted"/>
<accession>A0A174EC01</accession>
<dbReference type="AlphaFoldDB" id="A0A174EC01"/>
<name>A0A174EC01_9CLOT</name>
<comment type="caution">
    <text evidence="3">The sequence shown here is derived from an EMBL/GenBank/DDBJ whole genome shotgun (WGS) entry which is preliminary data.</text>
</comment>
<dbReference type="RefSeq" id="WP_027097881.1">
    <property type="nucleotide sequence ID" value="NZ_CABJAZ010000005.1"/>
</dbReference>
<feature type="transmembrane region" description="Helical" evidence="1">
    <location>
        <begin position="142"/>
        <end position="163"/>
    </location>
</feature>
<reference evidence="3 4" key="1">
    <citation type="submission" date="2016-06" db="EMBL/GenBank/DDBJ databases">
        <authorList>
            <person name="Kjaerup R.B."/>
            <person name="Dalgaard T.S."/>
            <person name="Juul-Madsen H.R."/>
        </authorList>
    </citation>
    <scope>NUCLEOTIDE SEQUENCE [LARGE SCALE GENOMIC DNA]</scope>
    <source>
        <strain evidence="3 4">373-A1</strain>
    </source>
</reference>
<gene>
    <name evidence="3" type="ORF">CP373A1_12350</name>
</gene>
<keyword evidence="1" id="KW-0812">Transmembrane</keyword>
<keyword evidence="1" id="KW-0472">Membrane</keyword>
<dbReference type="InterPro" id="IPR012867">
    <property type="entry name" value="DUF1648"/>
</dbReference>
<dbReference type="Pfam" id="PF07853">
    <property type="entry name" value="DUF1648"/>
    <property type="match status" value="1"/>
</dbReference>
<dbReference type="PANTHER" id="PTHR37810:SF5">
    <property type="entry name" value="IMMUNITY PROTEIN SDPI"/>
    <property type="match status" value="1"/>
</dbReference>
<organism evidence="3 4">
    <name type="scientific">Clostridium paraputrificum</name>
    <dbReference type="NCBI Taxonomy" id="29363"/>
    <lineage>
        <taxon>Bacteria</taxon>
        <taxon>Bacillati</taxon>
        <taxon>Bacillota</taxon>
        <taxon>Clostridia</taxon>
        <taxon>Eubacteriales</taxon>
        <taxon>Clostridiaceae</taxon>
        <taxon>Clostridium</taxon>
    </lineage>
</organism>
<dbReference type="EMBL" id="MAPZ01000025">
    <property type="protein sequence ID" value="OBY09887.1"/>
    <property type="molecule type" value="Genomic_DNA"/>
</dbReference>
<dbReference type="GeneID" id="42775711"/>
<dbReference type="PANTHER" id="PTHR37810">
    <property type="entry name" value="IMMUNITY PROTEIN SDPI"/>
    <property type="match status" value="1"/>
</dbReference>
<feature type="transmembrane region" description="Helical" evidence="1">
    <location>
        <begin position="21"/>
        <end position="39"/>
    </location>
</feature>
<keyword evidence="4" id="KW-1185">Reference proteome</keyword>
<dbReference type="OrthoDB" id="9808690at2"/>
<protein>
    <recommendedName>
        <fullName evidence="2">DUF1648 domain-containing protein</fullName>
    </recommendedName>
</protein>
<feature type="transmembrane region" description="Helical" evidence="1">
    <location>
        <begin position="68"/>
        <end position="91"/>
    </location>
</feature>
<evidence type="ECO:0000259" key="2">
    <source>
        <dbReference type="Pfam" id="PF07853"/>
    </source>
</evidence>
<sequence>MKDYDSIRPEIKVEYKLWEKVVIAIGVLGILFSIIYLVINWGGLPKEIPVHFNGAGEVDNWGNKGTLMIFPILCTITYGLMMIFTLFPNGYNYIVKITRENAENQYRNARELINYMNTEMVLFFAFLEWSCIQVALGQAKGLAVWSAIVFVVVLIITLGYKIYKMYKLK</sequence>
<keyword evidence="1" id="KW-1133">Transmembrane helix</keyword>
<evidence type="ECO:0000313" key="3">
    <source>
        <dbReference type="EMBL" id="OBY09887.1"/>
    </source>
</evidence>
<dbReference type="eggNOG" id="COG4194">
    <property type="taxonomic scope" value="Bacteria"/>
</dbReference>
<evidence type="ECO:0000256" key="1">
    <source>
        <dbReference type="SAM" id="Phobius"/>
    </source>
</evidence>
<dbReference type="GO" id="GO:0009636">
    <property type="term" value="P:response to toxic substance"/>
    <property type="evidence" value="ECO:0007669"/>
    <property type="project" value="TreeGrafter"/>
</dbReference>
<feature type="domain" description="DUF1648" evidence="2">
    <location>
        <begin position="29"/>
        <end position="74"/>
    </location>
</feature>
<dbReference type="Proteomes" id="UP000092714">
    <property type="component" value="Unassembled WGS sequence"/>
</dbReference>